<gene>
    <name evidence="1" type="ORF">T4D_11434</name>
</gene>
<sequence length="52" mass="6129">MKHIGTQDRKLRAVIKVEYRKRDEIIEIHQSISNLKYTKFVNGTGSNKINEQ</sequence>
<comment type="caution">
    <text evidence="1">The sequence shown here is derived from an EMBL/GenBank/DDBJ whole genome shotgun (WGS) entry which is preliminary data.</text>
</comment>
<keyword evidence="2" id="KW-1185">Reference proteome</keyword>
<protein>
    <submittedName>
        <fullName evidence="1">Uncharacterized protein</fullName>
    </submittedName>
</protein>
<reference evidence="1 2" key="1">
    <citation type="submission" date="2015-01" db="EMBL/GenBank/DDBJ databases">
        <title>Evolution of Trichinella species and genotypes.</title>
        <authorList>
            <person name="Korhonen P.K."/>
            <person name="Edoardo P."/>
            <person name="Giuseppe L.R."/>
            <person name="Gasser R.B."/>
        </authorList>
    </citation>
    <scope>NUCLEOTIDE SEQUENCE [LARGE SCALE GENOMIC DNA]</scope>
    <source>
        <strain evidence="1">ISS470</strain>
    </source>
</reference>
<dbReference type="EMBL" id="JYDT01004224">
    <property type="protein sequence ID" value="KRY61800.1"/>
    <property type="molecule type" value="Genomic_DNA"/>
</dbReference>
<name>A0A0V1DKF7_TRIPS</name>
<dbReference type="AlphaFoldDB" id="A0A0V1DKF7"/>
<organism evidence="1 2">
    <name type="scientific">Trichinella pseudospiralis</name>
    <name type="common">Parasitic roundworm</name>
    <dbReference type="NCBI Taxonomy" id="6337"/>
    <lineage>
        <taxon>Eukaryota</taxon>
        <taxon>Metazoa</taxon>
        <taxon>Ecdysozoa</taxon>
        <taxon>Nematoda</taxon>
        <taxon>Enoplea</taxon>
        <taxon>Dorylaimia</taxon>
        <taxon>Trichinellida</taxon>
        <taxon>Trichinellidae</taxon>
        <taxon>Trichinella</taxon>
    </lineage>
</organism>
<dbReference type="Proteomes" id="UP000054995">
    <property type="component" value="Unassembled WGS sequence"/>
</dbReference>
<accession>A0A0V1DKF7</accession>
<evidence type="ECO:0000313" key="1">
    <source>
        <dbReference type="EMBL" id="KRY61800.1"/>
    </source>
</evidence>
<evidence type="ECO:0000313" key="2">
    <source>
        <dbReference type="Proteomes" id="UP000054995"/>
    </source>
</evidence>
<proteinExistence type="predicted"/>